<name>A0A0F9F3A1_9ZZZZ</name>
<accession>A0A0F9F3A1</accession>
<sequence length="136" mass="14662">MAKLAVIVGQIRAGNAAKKAGDIEARELRKRAGVRRAVGHREAAEEQRNAELAYSRALSIAAASGAGVSDPTVVKLFADLQAEGDFRVLSRLFVAEDEAQGIEYRSEVAQREGRARRRLGQFSALSTAVSFAEKYG</sequence>
<evidence type="ECO:0000313" key="1">
    <source>
        <dbReference type="EMBL" id="KKL80869.1"/>
    </source>
</evidence>
<organism evidence="1">
    <name type="scientific">marine sediment metagenome</name>
    <dbReference type="NCBI Taxonomy" id="412755"/>
    <lineage>
        <taxon>unclassified sequences</taxon>
        <taxon>metagenomes</taxon>
        <taxon>ecological metagenomes</taxon>
    </lineage>
</organism>
<protein>
    <submittedName>
        <fullName evidence="1">Uncharacterized protein</fullName>
    </submittedName>
</protein>
<dbReference type="AlphaFoldDB" id="A0A0F9F3A1"/>
<gene>
    <name evidence="1" type="ORF">LCGC14_2000440</name>
</gene>
<proteinExistence type="predicted"/>
<dbReference type="EMBL" id="LAZR01022728">
    <property type="protein sequence ID" value="KKL80869.1"/>
    <property type="molecule type" value="Genomic_DNA"/>
</dbReference>
<reference evidence="1" key="1">
    <citation type="journal article" date="2015" name="Nature">
        <title>Complex archaea that bridge the gap between prokaryotes and eukaryotes.</title>
        <authorList>
            <person name="Spang A."/>
            <person name="Saw J.H."/>
            <person name="Jorgensen S.L."/>
            <person name="Zaremba-Niedzwiedzka K."/>
            <person name="Martijn J."/>
            <person name="Lind A.E."/>
            <person name="van Eijk R."/>
            <person name="Schleper C."/>
            <person name="Guy L."/>
            <person name="Ettema T.J."/>
        </authorList>
    </citation>
    <scope>NUCLEOTIDE SEQUENCE</scope>
</reference>
<comment type="caution">
    <text evidence="1">The sequence shown here is derived from an EMBL/GenBank/DDBJ whole genome shotgun (WGS) entry which is preliminary data.</text>
</comment>